<reference evidence="1 2" key="1">
    <citation type="submission" date="2020-08" db="EMBL/GenBank/DDBJ databases">
        <title>Genomic Encyclopedia of Type Strains, Phase IV (KMG-IV): sequencing the most valuable type-strain genomes for metagenomic binning, comparative biology and taxonomic classification.</title>
        <authorList>
            <person name="Goeker M."/>
        </authorList>
    </citation>
    <scope>NUCLEOTIDE SEQUENCE [LARGE SCALE GENOMIC DNA]</scope>
    <source>
        <strain evidence="1 2">DSM 17454</strain>
    </source>
</reference>
<gene>
    <name evidence="1" type="ORF">HNQ96_005153</name>
</gene>
<comment type="caution">
    <text evidence="1">The sequence shown here is derived from an EMBL/GenBank/DDBJ whole genome shotgun (WGS) entry which is preliminary data.</text>
</comment>
<dbReference type="Proteomes" id="UP000532373">
    <property type="component" value="Unassembled WGS sequence"/>
</dbReference>
<evidence type="ECO:0000313" key="2">
    <source>
        <dbReference type="Proteomes" id="UP000532373"/>
    </source>
</evidence>
<name>A0A8E1WKG6_9HYPH</name>
<protein>
    <submittedName>
        <fullName evidence="1">Uncharacterized protein</fullName>
    </submittedName>
</protein>
<sequence>MEVSASAITSALRVGVQVIVSQKRPILEIYQQLHNEFTPPFELDRSKGRPLSGKTSHRFQHVFIDLTLVNVGGVRAENVSFEVKGEFKRGGLREELPGLFISTVRQLPPGQSIYLMKIDDHDLNVYEAENPENPEWKKAVGLKTLTILCHYDGPNTIWNRLLRWSRRWRGLKQYTSEYTFDPANFVGDLPPAKYNG</sequence>
<accession>A0A8E1WKG6</accession>
<organism evidence="1 2">
    <name type="scientific">Aminobacter carboxidus</name>
    <dbReference type="NCBI Taxonomy" id="376165"/>
    <lineage>
        <taxon>Bacteria</taxon>
        <taxon>Pseudomonadati</taxon>
        <taxon>Pseudomonadota</taxon>
        <taxon>Alphaproteobacteria</taxon>
        <taxon>Hyphomicrobiales</taxon>
        <taxon>Phyllobacteriaceae</taxon>
        <taxon>Aminobacter</taxon>
    </lineage>
</organism>
<dbReference type="EMBL" id="JACHGI010000015">
    <property type="protein sequence ID" value="MBB6469264.1"/>
    <property type="molecule type" value="Genomic_DNA"/>
</dbReference>
<evidence type="ECO:0000313" key="1">
    <source>
        <dbReference type="EMBL" id="MBB6469264.1"/>
    </source>
</evidence>
<dbReference type="AlphaFoldDB" id="A0A8E1WKG6"/>
<proteinExistence type="predicted"/>
<dbReference type="RefSeq" id="WP_184772498.1">
    <property type="nucleotide sequence ID" value="NZ_JACHGI010000015.1"/>
</dbReference>